<dbReference type="PIRSF" id="PIRSF017393">
    <property type="entry name" value="MTase_SAV2177"/>
    <property type="match status" value="1"/>
</dbReference>
<dbReference type="Gene3D" id="3.40.50.150">
    <property type="entry name" value="Vaccinia Virus protein VP39"/>
    <property type="match status" value="1"/>
</dbReference>
<dbReference type="EMBL" id="BAABJQ010000013">
    <property type="protein sequence ID" value="GAA5190041.1"/>
    <property type="molecule type" value="Genomic_DNA"/>
</dbReference>
<proteinExistence type="predicted"/>
<reference evidence="2" key="1">
    <citation type="journal article" date="2019" name="Int. J. Syst. Evol. Microbiol.">
        <title>The Global Catalogue of Microorganisms (GCM) 10K type strain sequencing project: providing services to taxonomists for standard genome sequencing and annotation.</title>
        <authorList>
            <consortium name="The Broad Institute Genomics Platform"/>
            <consortium name="The Broad Institute Genome Sequencing Center for Infectious Disease"/>
            <person name="Wu L."/>
            <person name="Ma J."/>
        </authorList>
    </citation>
    <scope>NUCLEOTIDE SEQUENCE [LARGE SCALE GENOMIC DNA]</scope>
    <source>
        <strain evidence="2">JCM 18304</strain>
    </source>
</reference>
<organism evidence="1 2">
    <name type="scientific">Rugosimonospora acidiphila</name>
    <dbReference type="NCBI Taxonomy" id="556531"/>
    <lineage>
        <taxon>Bacteria</taxon>
        <taxon>Bacillati</taxon>
        <taxon>Actinomycetota</taxon>
        <taxon>Actinomycetes</taxon>
        <taxon>Micromonosporales</taxon>
        <taxon>Micromonosporaceae</taxon>
        <taxon>Rugosimonospora</taxon>
    </lineage>
</organism>
<sequence length="273" mass="29819">MTDSTPEASAELPPTLDTSVAHTARIWNYWLGGEDNFAADREVGDAIREFLPDIVASARADRSFLIRAVRHLVTEAGIRQFLDVGAGLPTANNTHEVAQAAAPECRVVYTDNDPLVLAHARALLTSTAEGATDYLGADARDTHRVLRAAQDTLDFTRPVAVILLGILNFIEDDAQARAIVDELMAAVPSGSYLAIAFPTKEVRPEESEAAVRQWNASATPRITLRDRADLESFFHGLELLEPGAVSCSRWRVTPEERDAVPEVYQFCALGRKP</sequence>
<keyword evidence="1" id="KW-0489">Methyltransferase</keyword>
<dbReference type="Pfam" id="PF04672">
    <property type="entry name" value="Methyltransf_19"/>
    <property type="match status" value="1"/>
</dbReference>
<dbReference type="InterPro" id="IPR029063">
    <property type="entry name" value="SAM-dependent_MTases_sf"/>
</dbReference>
<dbReference type="GO" id="GO:0008168">
    <property type="term" value="F:methyltransferase activity"/>
    <property type="evidence" value="ECO:0007669"/>
    <property type="project" value="UniProtKB-KW"/>
</dbReference>
<comment type="caution">
    <text evidence="1">The sequence shown here is derived from an EMBL/GenBank/DDBJ whole genome shotgun (WGS) entry which is preliminary data.</text>
</comment>
<evidence type="ECO:0000313" key="2">
    <source>
        <dbReference type="Proteomes" id="UP001501570"/>
    </source>
</evidence>
<dbReference type="Proteomes" id="UP001501570">
    <property type="component" value="Unassembled WGS sequence"/>
</dbReference>
<keyword evidence="1" id="KW-0808">Transferase</keyword>
<protein>
    <submittedName>
        <fullName evidence="1">SAM-dependent methyltransferase</fullName>
    </submittedName>
</protein>
<accession>A0ABP9S2B6</accession>
<dbReference type="RefSeq" id="WP_345632400.1">
    <property type="nucleotide sequence ID" value="NZ_BAABJQ010000013.1"/>
</dbReference>
<keyword evidence="2" id="KW-1185">Reference proteome</keyword>
<name>A0ABP9S2B6_9ACTN</name>
<gene>
    <name evidence="1" type="ORF">GCM10023322_44210</name>
</gene>
<evidence type="ECO:0000313" key="1">
    <source>
        <dbReference type="EMBL" id="GAA5190041.1"/>
    </source>
</evidence>
<dbReference type="InterPro" id="IPR006764">
    <property type="entry name" value="SAM_dep_MeTrfase_SAV2177_type"/>
</dbReference>
<dbReference type="GO" id="GO:0032259">
    <property type="term" value="P:methylation"/>
    <property type="evidence" value="ECO:0007669"/>
    <property type="project" value="UniProtKB-KW"/>
</dbReference>
<dbReference type="SUPFAM" id="SSF53335">
    <property type="entry name" value="S-adenosyl-L-methionine-dependent methyltransferases"/>
    <property type="match status" value="1"/>
</dbReference>